<proteinExistence type="predicted"/>
<accession>A0ABU7X189</accession>
<dbReference type="Proteomes" id="UP001348265">
    <property type="component" value="Unassembled WGS sequence"/>
</dbReference>
<feature type="domain" description="Carrier" evidence="9">
    <location>
        <begin position="889"/>
        <end position="964"/>
    </location>
</feature>
<dbReference type="CDD" id="cd00833">
    <property type="entry name" value="PKS"/>
    <property type="match status" value="1"/>
</dbReference>
<organism evidence="12 13">
    <name type="scientific">Streptomyces chrestomyceticus</name>
    <dbReference type="NCBI Taxonomy" id="68185"/>
    <lineage>
        <taxon>Bacteria</taxon>
        <taxon>Bacillati</taxon>
        <taxon>Actinomycetota</taxon>
        <taxon>Actinomycetes</taxon>
        <taxon>Kitasatosporales</taxon>
        <taxon>Streptomycetaceae</taxon>
        <taxon>Streptomyces</taxon>
    </lineage>
</organism>
<evidence type="ECO:0000313" key="12">
    <source>
        <dbReference type="EMBL" id="MEF3117084.1"/>
    </source>
</evidence>
<dbReference type="SUPFAM" id="SSF47336">
    <property type="entry name" value="ACP-like"/>
    <property type="match status" value="2"/>
</dbReference>
<dbReference type="InterPro" id="IPR020841">
    <property type="entry name" value="PKS_Beta-ketoAc_synthase_dom"/>
</dbReference>
<dbReference type="PROSITE" id="PS00606">
    <property type="entry name" value="KS3_1"/>
    <property type="match status" value="1"/>
</dbReference>
<dbReference type="SUPFAM" id="SSF53901">
    <property type="entry name" value="Thiolase-like"/>
    <property type="match status" value="1"/>
</dbReference>
<dbReference type="SUPFAM" id="SSF55048">
    <property type="entry name" value="Probable ACP-binding domain of malonyl-CoA ACP transacylase"/>
    <property type="match status" value="2"/>
</dbReference>
<sequence length="3150" mass="323818">MLVDWSLSDVLTGAEGAPALEAAEVVQPALWAVMVSLAAVWEAAGVAPDAVVGHSQGEIAAATVAGMLSLEDAARVVAVRSRALSALDVAGAMVSVVMPAGAVRELVAGFDGRLSVAAVNGPASVVVSGEAEALAAFERELAARKVLRWRIPATDFVAHSALVEPLAAQLEADLSGIAPQAGRIPMVSTVTGEWLAGEEVNASYWFANLRQTVRFEDAVRSLLEAGYGAFIEVSPHPVLTAAVTETAEDSDANATPVLSIGTLSQSDAGAAGLLRAFAQAHVAGLPVDWRKVLPTGEVVDLPTYAFQHRRYWLEPSAAAAAATATANGSSAAEARFWAAVEGGDLSGVADTLALTDQQQLSGVLPALASWWRREQERSATESWRYRITWAPLADQAPARLTGRWLLLVPAQEADGEAARQCRTALTARGAATVSVQVPAGTVQRDAIAALLDGTQQDAEPASGVLSLLALDETPLPDHPVVTAGLAATLALVQALGDTGIAAPLWVATRGAVATGPDEAPTSPLQAQVWGFGRIAGLEHPDRWGGLVDLPAVLDERTGGQLATALAGSSAENQVALRPSGALGRRLAHAPQPPAVATPRPATGTALITGGTGTLGGHVAAWLAARGTERLVLTSRSGPVAAGAVAQAAALAACGTRVDVLSCDAAHRSQLAAVIDRIGTEGPRLTTVVHTAAVLDDGVVDALSPARLETALAAKAAGAAHLDELTADLDLDAFVLFSSVVATTGAPGQANYGAANAYLDALAQHRRSRGLPALAVAWGPWAVGVAQGSAAARQRLARNQWEEVMDPDLAVRALGEALDGGDTVLTVMNIDWSAILAQPQSSAGLLQAAVMRDLPEVHRLAALLAETPQAPAEPALAERLAGLGRPEQRRVLNDLVRAGAARVLGHTSPDAVEDRSAFSDLGFDSLTSVELRNDLSAATGLRLPATLLFDHPTPAALTGYLETELLGTGPQTPAAPAPLPATIAADEPIAIVGMACRYAGGVAGPDDLWQLLTSAGDGISGFPDDRGWDLEALDGPSYVRHGGFIEDIGGFDAGFFGISPREALAMDPQQRLLLETSWEALERSGIAPTSLRSTATGLFIGGYASGYGYGADFEGAAHLITGTATSVLSGRVSYALGLEGPAVTVDTACSSSLVALHMAAQALRSGECSMALAGGVTLMVTPEGFIGFSEQSGLAKDGRCKAFSDQADGMGMAEGAGVLVIERLTDAQRNGHPVLAVLRGSATNQDGASNGLTAPNGPSQQRVIRAALANSRLSPSDVDVVEAHGTGTKLGDPIEAQALLATYGQDRPEGRPLRLGSVKSNIGHTQAAAGVAGVIKMVLALQHEQLPRTLHVDELSSHVDWTAGEVEVLTEPVPWPSGDRVRRAGVSSFGLSGTNAHVILEEAPAPAVTQDGDSPAGTSGGTGVEGTVLVPGVAPAWLVSGRSAAGLTAQADRLRDWLTARPELEPADVAWSLAAGRSVFEHRAVVVGTGRAELLGGVGSLASGVPAGSVVSGVARSNVRPVFAFAGQGSQWVGMGRELAEVSPVFAARLAECAAALAPYVGWSLSDVLAGAEGAPALEAADVVQPALWAVMVSLAAVWEAAGVVPEAVVGHSQGEIAAATVAGMLSLQDGARVVALRSRALKVLAGAGGMLSVSRPASEVEERLVRFGDRVSLAAVNGPSATVVSGEPEALEELRAEFEAEGARARIVAVDYASHSAQVDRLEEEITYVLAGISPRRGRVPMVSAMTGETLTGEELDAGYWYRSLRATVHYDRAVRVLAGQGHQLFVEVTPHPVLMGAMNDTLEEVAQEAGPGAEPAAVCGTLRRDDGGAERLLLSLAEAFVNGAELDWQAVLPTGRRVELPTYAFQHERFWPKVAVAAFGGDPVSLGLGAVGHPLLGAAVELAGGAGLVCTGRLSVRTHPWLADHAVGGVVLLPGTGFVELAVCAGDQAGCGVLEELTLQAPLVFPEDGRAVQVQVVLAGADAEGRRSVEVFSRSDVAGQSQEWTQHASGVLAPAGSAAAADDDFAVWPPRDAAAVDVSGFYQAAGANSYGYGPAFQGLRAVWRRGEEVFAEVALPEEVAEDAAAFGLHPALLDAVLHASALLDAEGEPGEIRLPFAWTGVELHASGASVLRARLRRDAQGTLTVTAADAAGQPVFSVASLITRPVDTGQLPTADTGMADALFGVEWAAVTTAEPASGEWALIGADRFDVAGKLTAAGTPVCCFPGLEELAAAAANREIDPAFVLVCASGDGRSEEDPARAAARVTGEALVLVQEWLGEERLAESRLVILTRGAVAVSTGEGVADLPAATLAGLVRSAQSENPDRLLLVDLPATDTADETDVLPLAVATGEPELALRNGAVHARRLVRPSGELMVPEGRWRLEPDAGGSLEGLSLLPTPEADQPLAAGQVRVAVRATGLNFRDVLIALGMYPGGGVLGSEIAGTVLEAGPGVDHLAPGDRVMGLGEGGFGPVVVTDARQLVRIPDGWSYAEAASVPSAFMTAWYVLVELAGAKPGQRVLVHAATGGVGMAAVQIARYLGLEVFATASPGKWAVLASMGLDAEHISSSRTAAFEADFLAATDGAGVDIVVNSLAGELTDASLRLLPRGGAFVEMGRTDVRDAQAVAAEQPGVTYRPFELSEAGPAALGTILERVVALLSVGELQRLPLRAWGVRQARDAFRFMQQARHTGKIVLTLPSDLAEARPADPSGVGSALITGGTGTLGGLVAGHLVVSGRAEHVVLTSRSGPGAAGVAVLAARLAHAGASVTVVACDAANREELAAVVAAVPAGYPLRTVVHTAGVLDDGTVGSLTAQRVAGVLRPKADGAWNLHELTQGLDLDHFVLFSSAAATFSSPGQGNYVAANAFLDALAAKRRAAGLPATSLAWGMWADASALTGQLSESERARISRGGVMALSADEGLALLDLALGRDEALLMPAKLDLAGLRAQSAGSTEVPPLFRALVSAVTGRRSAAGAGDAGADSLRQRLAGLSGQEQARLLTDLVRTQAAAVLGHASAESVEPGRAFTDLGFDSLTAVELRNRLSTGTGLRLPATLVFDYPNTLELAAFLKEKLLPQIVEHGEPDAAEEKLRTALATVPLSRFREAGLMEALLRLAGVQDDALLAEEGEQGEDIDELDADSLIRLALGGETE</sequence>
<dbReference type="InterPro" id="IPR014030">
    <property type="entry name" value="Ketoacyl_synth_N"/>
</dbReference>
<dbReference type="PROSITE" id="PS52019">
    <property type="entry name" value="PKS_MFAS_DH"/>
    <property type="match status" value="1"/>
</dbReference>
<evidence type="ECO:0000256" key="1">
    <source>
        <dbReference type="ARBA" id="ARBA00004792"/>
    </source>
</evidence>
<feature type="active site" description="Proton donor; for dehydratase activity" evidence="8">
    <location>
        <position position="2095"/>
    </location>
</feature>
<dbReference type="InterPro" id="IPR014031">
    <property type="entry name" value="Ketoacyl_synth_C"/>
</dbReference>
<dbReference type="SMART" id="SM00826">
    <property type="entry name" value="PKS_DH"/>
    <property type="match status" value="1"/>
</dbReference>
<dbReference type="Pfam" id="PF08659">
    <property type="entry name" value="KR"/>
    <property type="match status" value="2"/>
</dbReference>
<dbReference type="RefSeq" id="WP_331788613.1">
    <property type="nucleotide sequence ID" value="NZ_JAVFKM010000016.1"/>
</dbReference>
<dbReference type="Gene3D" id="3.30.70.3290">
    <property type="match status" value="1"/>
</dbReference>
<dbReference type="InterPro" id="IPR016039">
    <property type="entry name" value="Thiolase-like"/>
</dbReference>
<evidence type="ECO:0000259" key="9">
    <source>
        <dbReference type="PROSITE" id="PS50075"/>
    </source>
</evidence>
<dbReference type="InterPro" id="IPR014043">
    <property type="entry name" value="Acyl_transferase_dom"/>
</dbReference>
<dbReference type="CDD" id="cd05195">
    <property type="entry name" value="enoyl_red"/>
    <property type="match status" value="1"/>
</dbReference>
<dbReference type="PROSITE" id="PS00012">
    <property type="entry name" value="PHOSPHOPANTETHEINE"/>
    <property type="match status" value="2"/>
</dbReference>
<dbReference type="InterPro" id="IPR049552">
    <property type="entry name" value="PKS_DH_N"/>
</dbReference>
<evidence type="ECO:0000256" key="6">
    <source>
        <dbReference type="ARBA" id="ARBA00023268"/>
    </source>
</evidence>
<evidence type="ECO:0000313" key="13">
    <source>
        <dbReference type="Proteomes" id="UP001348265"/>
    </source>
</evidence>
<dbReference type="InterPro" id="IPR006162">
    <property type="entry name" value="Ppantetheine_attach_site"/>
</dbReference>
<evidence type="ECO:0000256" key="4">
    <source>
        <dbReference type="ARBA" id="ARBA00022679"/>
    </source>
</evidence>
<dbReference type="InterPro" id="IPR013154">
    <property type="entry name" value="ADH-like_N"/>
</dbReference>
<gene>
    <name evidence="12" type="ORF">RB636_28320</name>
</gene>
<dbReference type="PANTHER" id="PTHR43775:SF51">
    <property type="entry name" value="INACTIVE PHENOLPHTHIOCEROL SYNTHESIS POLYKETIDE SYNTHASE TYPE I PKS1-RELATED"/>
    <property type="match status" value="1"/>
</dbReference>
<protein>
    <submittedName>
        <fullName evidence="12">SDR family NAD(P)-dependent oxidoreductase</fullName>
    </submittedName>
</protein>
<feature type="region of interest" description="N-terminal hotdog fold" evidence="8">
    <location>
        <begin position="1894"/>
        <end position="2020"/>
    </location>
</feature>
<dbReference type="SMART" id="SM00825">
    <property type="entry name" value="PKS_KS"/>
    <property type="match status" value="1"/>
</dbReference>
<dbReference type="SUPFAM" id="SSF52151">
    <property type="entry name" value="FabD/lysophospholipase-like"/>
    <property type="match status" value="2"/>
</dbReference>
<dbReference type="Pfam" id="PF18369">
    <property type="entry name" value="PKS_DE"/>
    <property type="match status" value="1"/>
</dbReference>
<dbReference type="InterPro" id="IPR018201">
    <property type="entry name" value="Ketoacyl_synth_AS"/>
</dbReference>
<keyword evidence="2" id="KW-0596">Phosphopantetheine</keyword>
<dbReference type="PROSITE" id="PS50075">
    <property type="entry name" value="CARRIER"/>
    <property type="match status" value="2"/>
</dbReference>
<keyword evidence="6" id="KW-0511">Multifunctional enzyme</keyword>
<dbReference type="Pfam" id="PF08240">
    <property type="entry name" value="ADH_N"/>
    <property type="match status" value="1"/>
</dbReference>
<dbReference type="InterPro" id="IPR016035">
    <property type="entry name" value="Acyl_Trfase/lysoPLipase"/>
</dbReference>
<dbReference type="EMBL" id="JAVFKM010000016">
    <property type="protein sequence ID" value="MEF3117084.1"/>
    <property type="molecule type" value="Genomic_DNA"/>
</dbReference>
<dbReference type="InterPro" id="IPR013968">
    <property type="entry name" value="PKS_KR"/>
</dbReference>
<evidence type="ECO:0000256" key="2">
    <source>
        <dbReference type="ARBA" id="ARBA00022450"/>
    </source>
</evidence>
<evidence type="ECO:0000256" key="5">
    <source>
        <dbReference type="ARBA" id="ARBA00023194"/>
    </source>
</evidence>
<dbReference type="Pfam" id="PF16197">
    <property type="entry name" value="KAsynt_C_assoc"/>
    <property type="match status" value="1"/>
</dbReference>
<comment type="caution">
    <text evidence="12">The sequence shown here is derived from an EMBL/GenBank/DDBJ whole genome shotgun (WGS) entry which is preliminary data.</text>
</comment>
<feature type="active site" description="Proton acceptor; for dehydratase activity" evidence="8">
    <location>
        <position position="1926"/>
    </location>
</feature>
<dbReference type="PROSITE" id="PS52004">
    <property type="entry name" value="KS3_2"/>
    <property type="match status" value="1"/>
</dbReference>
<dbReference type="InterPro" id="IPR042104">
    <property type="entry name" value="PKS_dehydratase_sf"/>
</dbReference>
<dbReference type="SUPFAM" id="SSF50129">
    <property type="entry name" value="GroES-like"/>
    <property type="match status" value="1"/>
</dbReference>
<evidence type="ECO:0000256" key="8">
    <source>
        <dbReference type="PROSITE-ProRule" id="PRU01363"/>
    </source>
</evidence>
<dbReference type="Pfam" id="PF22953">
    <property type="entry name" value="SpnB_Rossmann"/>
    <property type="match status" value="1"/>
</dbReference>
<keyword evidence="7" id="KW-0012">Acyltransferase</keyword>
<dbReference type="Pfam" id="PF00698">
    <property type="entry name" value="Acyl_transf_1"/>
    <property type="match status" value="2"/>
</dbReference>
<dbReference type="InterPro" id="IPR036291">
    <property type="entry name" value="NAD(P)-bd_dom_sf"/>
</dbReference>
<dbReference type="Gene3D" id="3.90.180.10">
    <property type="entry name" value="Medium-chain alcohol dehydrogenases, catalytic domain"/>
    <property type="match status" value="1"/>
</dbReference>
<dbReference type="Pfam" id="PF00109">
    <property type="entry name" value="ketoacyl-synt"/>
    <property type="match status" value="1"/>
</dbReference>
<dbReference type="InterPro" id="IPR041618">
    <property type="entry name" value="PKS_DE"/>
</dbReference>
<dbReference type="SMART" id="SM01294">
    <property type="entry name" value="PKS_PP_betabranch"/>
    <property type="match status" value="2"/>
</dbReference>
<dbReference type="Pfam" id="PF14765">
    <property type="entry name" value="PS-DH"/>
    <property type="match status" value="1"/>
</dbReference>
<dbReference type="InterPro" id="IPR009081">
    <property type="entry name" value="PP-bd_ACP"/>
</dbReference>
<dbReference type="Gene3D" id="3.40.50.720">
    <property type="entry name" value="NAD(P)-binding Rossmann-like Domain"/>
    <property type="match status" value="2"/>
</dbReference>
<dbReference type="InterPro" id="IPR020806">
    <property type="entry name" value="PKS_PP-bd"/>
</dbReference>
<dbReference type="InterPro" id="IPR050091">
    <property type="entry name" value="PKS_NRPS_Biosynth_Enz"/>
</dbReference>
<feature type="domain" description="PKS/mFAS DH" evidence="11">
    <location>
        <begin position="1894"/>
        <end position="2173"/>
    </location>
</feature>
<keyword evidence="5" id="KW-0045">Antibiotic biosynthesis</keyword>
<feature type="domain" description="Carrier" evidence="9">
    <location>
        <begin position="2997"/>
        <end position="3072"/>
    </location>
</feature>
<dbReference type="InterPro" id="IPR049551">
    <property type="entry name" value="PKS_DH_C"/>
</dbReference>
<dbReference type="SMART" id="SM00823">
    <property type="entry name" value="PKS_PP"/>
    <property type="match status" value="2"/>
</dbReference>
<dbReference type="CDD" id="cd08952">
    <property type="entry name" value="KR_1_SDR_x"/>
    <property type="match status" value="1"/>
</dbReference>
<dbReference type="SMART" id="SM00829">
    <property type="entry name" value="PKS_ER"/>
    <property type="match status" value="1"/>
</dbReference>
<dbReference type="InterPro" id="IPR057326">
    <property type="entry name" value="KR_dom"/>
</dbReference>
<evidence type="ECO:0000259" key="10">
    <source>
        <dbReference type="PROSITE" id="PS52004"/>
    </source>
</evidence>
<dbReference type="Pfam" id="PF21089">
    <property type="entry name" value="PKS_DH_N"/>
    <property type="match status" value="1"/>
</dbReference>
<keyword evidence="4" id="KW-0808">Transferase</keyword>
<dbReference type="InterPro" id="IPR020843">
    <property type="entry name" value="ER"/>
</dbReference>
<dbReference type="PANTHER" id="PTHR43775">
    <property type="entry name" value="FATTY ACID SYNTHASE"/>
    <property type="match status" value="1"/>
</dbReference>
<dbReference type="InterPro" id="IPR036736">
    <property type="entry name" value="ACP-like_sf"/>
</dbReference>
<dbReference type="SMART" id="SM00822">
    <property type="entry name" value="PKS_KR"/>
    <property type="match status" value="2"/>
</dbReference>
<dbReference type="InterPro" id="IPR001227">
    <property type="entry name" value="Ac_transferase_dom_sf"/>
</dbReference>
<comment type="pathway">
    <text evidence="1">Antibiotic biosynthesis.</text>
</comment>
<dbReference type="SUPFAM" id="SSF51735">
    <property type="entry name" value="NAD(P)-binding Rossmann-fold domains"/>
    <property type="match status" value="5"/>
</dbReference>
<dbReference type="Gene3D" id="3.40.50.11460">
    <property type="match status" value="2"/>
</dbReference>
<evidence type="ECO:0000256" key="7">
    <source>
        <dbReference type="ARBA" id="ARBA00023315"/>
    </source>
</evidence>
<dbReference type="Gene3D" id="3.10.129.110">
    <property type="entry name" value="Polyketide synthase dehydratase"/>
    <property type="match status" value="1"/>
</dbReference>
<feature type="region of interest" description="C-terminal hotdog fold" evidence="8">
    <location>
        <begin position="2034"/>
        <end position="2173"/>
    </location>
</feature>
<dbReference type="InterPro" id="IPR049900">
    <property type="entry name" value="PKS_mFAS_DH"/>
</dbReference>
<dbReference type="Gene3D" id="3.40.47.10">
    <property type="match status" value="1"/>
</dbReference>
<dbReference type="InterPro" id="IPR011032">
    <property type="entry name" value="GroES-like_sf"/>
</dbReference>
<dbReference type="InterPro" id="IPR032821">
    <property type="entry name" value="PKS_assoc"/>
</dbReference>
<dbReference type="Pfam" id="PF00550">
    <property type="entry name" value="PP-binding"/>
    <property type="match status" value="2"/>
</dbReference>
<keyword evidence="3" id="KW-0597">Phosphoprotein</keyword>
<dbReference type="SMART" id="SM00827">
    <property type="entry name" value="PKS_AT"/>
    <property type="match status" value="2"/>
</dbReference>
<feature type="domain" description="Ketosynthase family 3 (KS3)" evidence="10">
    <location>
        <begin position="985"/>
        <end position="1401"/>
    </location>
</feature>
<dbReference type="InterPro" id="IPR016036">
    <property type="entry name" value="Malonyl_transacylase_ACP-bd"/>
</dbReference>
<evidence type="ECO:0000259" key="11">
    <source>
        <dbReference type="PROSITE" id="PS52019"/>
    </source>
</evidence>
<dbReference type="CDD" id="cd08956">
    <property type="entry name" value="KR_3_FAS_SDR_x"/>
    <property type="match status" value="1"/>
</dbReference>
<keyword evidence="13" id="KW-1185">Reference proteome</keyword>
<dbReference type="Pfam" id="PF02801">
    <property type="entry name" value="Ketoacyl-synt_C"/>
    <property type="match status" value="1"/>
</dbReference>
<dbReference type="InterPro" id="IPR055123">
    <property type="entry name" value="SpnB-like_Rossmann"/>
</dbReference>
<evidence type="ECO:0000256" key="3">
    <source>
        <dbReference type="ARBA" id="ARBA00022553"/>
    </source>
</evidence>
<dbReference type="InterPro" id="IPR020807">
    <property type="entry name" value="PKS_DH"/>
</dbReference>
<dbReference type="Gene3D" id="6.10.140.1830">
    <property type="match status" value="1"/>
</dbReference>
<dbReference type="Gene3D" id="1.10.1200.10">
    <property type="entry name" value="ACP-like"/>
    <property type="match status" value="2"/>
</dbReference>
<reference evidence="12 13" key="1">
    <citation type="submission" date="2023-08" db="EMBL/GenBank/DDBJ databases">
        <authorList>
            <person name="Sharma P."/>
            <person name="Verma V."/>
            <person name="Mohan M.K."/>
            <person name="Dubey A.K."/>
        </authorList>
    </citation>
    <scope>NUCLEOTIDE SEQUENCE [LARGE SCALE GENOMIC DNA]</scope>
    <source>
        <strain evidence="12 13">ADP4</strain>
    </source>
</reference>
<name>A0ABU7X189_9ACTN</name>
<dbReference type="Pfam" id="PF13602">
    <property type="entry name" value="ADH_zinc_N_2"/>
    <property type="match status" value="1"/>
</dbReference>
<dbReference type="Gene3D" id="3.40.366.10">
    <property type="entry name" value="Malonyl-Coenzyme A Acyl Carrier Protein, domain 2"/>
    <property type="match status" value="2"/>
</dbReference>